<dbReference type="PROSITE" id="PS00907">
    <property type="entry name" value="UROD_2"/>
    <property type="match status" value="1"/>
</dbReference>
<dbReference type="InterPro" id="IPR011129">
    <property type="entry name" value="CSD"/>
</dbReference>
<evidence type="ECO:0000256" key="14">
    <source>
        <dbReference type="ARBA" id="ARBA00023163"/>
    </source>
</evidence>
<name>E2B9L8_HARSA</name>
<feature type="domain" description="Rho RNA-BD" evidence="18">
    <location>
        <begin position="373"/>
        <end position="448"/>
    </location>
</feature>
<dbReference type="PROSITE" id="PS51856">
    <property type="entry name" value="RHO_RNA_BD"/>
    <property type="match status" value="1"/>
</dbReference>
<dbReference type="NCBIfam" id="NF006886">
    <property type="entry name" value="PRK09376.1"/>
    <property type="match status" value="1"/>
</dbReference>
<dbReference type="GO" id="GO:0004853">
    <property type="term" value="F:uroporphyrinogen decarboxylase activity"/>
    <property type="evidence" value="ECO:0007669"/>
    <property type="project" value="UniProtKB-EC"/>
</dbReference>
<dbReference type="EC" id="4.1.1.37" evidence="4"/>
<dbReference type="SMART" id="SM00959">
    <property type="entry name" value="Rho_N"/>
    <property type="match status" value="1"/>
</dbReference>
<keyword evidence="9" id="KW-0378">Hydrolase</keyword>
<dbReference type="CDD" id="cd00717">
    <property type="entry name" value="URO-D"/>
    <property type="match status" value="1"/>
</dbReference>
<accession>E2B9L8</accession>
<keyword evidence="20" id="KW-1185">Reference proteome</keyword>
<evidence type="ECO:0000256" key="1">
    <source>
        <dbReference type="ARBA" id="ARBA00004804"/>
    </source>
</evidence>
<dbReference type="OrthoDB" id="339900at2759"/>
<evidence type="ECO:0000256" key="7">
    <source>
        <dbReference type="ARBA" id="ARBA00022741"/>
    </source>
</evidence>
<evidence type="ECO:0000256" key="16">
    <source>
        <dbReference type="ARBA" id="ARBA00023244"/>
    </source>
</evidence>
<evidence type="ECO:0000256" key="17">
    <source>
        <dbReference type="ARBA" id="ARBA00048411"/>
    </source>
</evidence>
<comment type="catalytic activity">
    <reaction evidence="17">
        <text>uroporphyrinogen III + 4 H(+) = coproporphyrinogen III + 4 CO2</text>
        <dbReference type="Rhea" id="RHEA:19865"/>
        <dbReference type="ChEBI" id="CHEBI:15378"/>
        <dbReference type="ChEBI" id="CHEBI:16526"/>
        <dbReference type="ChEBI" id="CHEBI:57308"/>
        <dbReference type="ChEBI" id="CHEBI:57309"/>
        <dbReference type="EC" id="4.1.1.37"/>
    </reaction>
    <physiologicalReaction direction="left-to-right" evidence="17">
        <dbReference type="Rhea" id="RHEA:19866"/>
    </physiologicalReaction>
</comment>
<reference evidence="19 20" key="1">
    <citation type="journal article" date="2010" name="Science">
        <title>Genomic comparison of the ants Camponotus floridanus and Harpegnathos saltator.</title>
        <authorList>
            <person name="Bonasio R."/>
            <person name="Zhang G."/>
            <person name="Ye C."/>
            <person name="Mutti N.S."/>
            <person name="Fang X."/>
            <person name="Qin N."/>
            <person name="Donahue G."/>
            <person name="Yang P."/>
            <person name="Li Q."/>
            <person name="Li C."/>
            <person name="Zhang P."/>
            <person name="Huang Z."/>
            <person name="Berger S.L."/>
            <person name="Reinberg D."/>
            <person name="Wang J."/>
            <person name="Liebig J."/>
        </authorList>
    </citation>
    <scope>NUCLEOTIDE SEQUENCE [LARGE SCALE GENOMIC DNA]</scope>
    <source>
        <strain evidence="19 20">R22 G/1</strain>
    </source>
</reference>
<dbReference type="PANTHER" id="PTHR46425:SF1">
    <property type="entry name" value="TRANSCRIPTION TERMINATION FACTOR RHO"/>
    <property type="match status" value="1"/>
</dbReference>
<dbReference type="HAMAP" id="MF_00218">
    <property type="entry name" value="URO_D"/>
    <property type="match status" value="1"/>
</dbReference>
<evidence type="ECO:0000256" key="13">
    <source>
        <dbReference type="ARBA" id="ARBA00023015"/>
    </source>
</evidence>
<dbReference type="InterPro" id="IPR011113">
    <property type="entry name" value="Rho_RNA-bd"/>
</dbReference>
<evidence type="ECO:0000256" key="6">
    <source>
        <dbReference type="ARBA" id="ARBA00022472"/>
    </source>
</evidence>
<dbReference type="Pfam" id="PF01208">
    <property type="entry name" value="URO-D"/>
    <property type="match status" value="1"/>
</dbReference>
<keyword evidence="13" id="KW-0805">Transcription regulation</keyword>
<evidence type="ECO:0000256" key="9">
    <source>
        <dbReference type="ARBA" id="ARBA00022801"/>
    </source>
</evidence>
<dbReference type="InterPro" id="IPR012340">
    <property type="entry name" value="NA-bd_OB-fold"/>
</dbReference>
<dbReference type="PANTHER" id="PTHR46425">
    <property type="entry name" value="TRANSCRIPTION TERMINATION FACTOR RHO"/>
    <property type="match status" value="1"/>
</dbReference>
<dbReference type="SUPFAM" id="SSF50249">
    <property type="entry name" value="Nucleic acid-binding proteins"/>
    <property type="match status" value="1"/>
</dbReference>
<keyword evidence="11" id="KW-0067">ATP-binding</keyword>
<dbReference type="Gene3D" id="3.20.20.210">
    <property type="match status" value="1"/>
</dbReference>
<evidence type="ECO:0000256" key="12">
    <source>
        <dbReference type="ARBA" id="ARBA00022884"/>
    </source>
</evidence>
<dbReference type="FunFam" id="3.40.50.300:FF:000072">
    <property type="entry name" value="Transcription termination factor Rho"/>
    <property type="match status" value="1"/>
</dbReference>
<keyword evidence="15" id="KW-0456">Lyase</keyword>
<keyword evidence="8" id="KW-0210">Decarboxylase</keyword>
<dbReference type="GO" id="GO:0006353">
    <property type="term" value="P:DNA-templated transcription termination"/>
    <property type="evidence" value="ECO:0007669"/>
    <property type="project" value="UniProtKB-KW"/>
</dbReference>
<dbReference type="GO" id="GO:0016787">
    <property type="term" value="F:hydrolase activity"/>
    <property type="evidence" value="ECO:0007669"/>
    <property type="project" value="UniProtKB-KW"/>
</dbReference>
<dbReference type="SUPFAM" id="SSF51726">
    <property type="entry name" value="UROD/MetE-like"/>
    <property type="match status" value="1"/>
</dbReference>
<sequence>MRQAGRYLPEYRKIRQIAGSFLDLCYTPALAAEVTLQPIRRFGFDAAILFSDILVIPHALGRDLHFEEGRGPQLTPVTVHDISKLTDNGAVERLAPVYETISLVKQDIDEKTALIGFCGAPWTVATYMIAGHGTSDQAPARLFGYENPQAMQDLLNCLADVSADHLIAQIEAGAEAVQIFDSWAGVLDETSFEAFCVAPVRRMVERVRRRHADTPIIGFPRGAGVLYTDYAQKTGVTALGLDWSVPLSFAQKLQETVPVQGNLDPVRLVAGGKALDEGVDMILQALGSKPFIFNLGHGITPQTPIAHVEQMVKRVRGQGFSSMQEMKLQELKSKTPVELLAFAEELEVENANAMRKQELMFAILKKLALQEIEIIGEGVVEILQDGFGFLRSADANYLPGPDDIYLSPSQIRRFSLKTGDTVEGPIRSPKEGERYFALLKVNTINFEDPDTIRHKIHFDNLTPLYPNERLRMEMDNPTGKDMSQRVIDLVAPLGKGQRGLIVAPPRTGKTVLLQNIAHSITANHPECYLIVLLIDERPEEVTDMQRSVKGEVVSSTFDEPASRHVQVAEMVIEKAKRLVEHGRDVVILLDSITRLGRAYNTVVPSSGKVLTGGVDANALQRPKRFFGAARNIEEGGSLTIIATALVDTGSRMDEVIFEEFKGTGNSEIVLDRKIADKRIFPAMDILKSGTRKEDLLVARQDLQKIFVLRRILSPMGTTDAIEFLIDKLKQTKTNSEFFDSMNT</sequence>
<dbReference type="InterPro" id="IPR000257">
    <property type="entry name" value="Uroporphyrinogen_deCOase"/>
</dbReference>
<keyword evidence="16" id="KW-0627">Porphyrin biosynthesis</keyword>
<dbReference type="AlphaFoldDB" id="E2B9L8"/>
<dbReference type="InterPro" id="IPR006361">
    <property type="entry name" value="Uroporphyrinogen_deCO2ase_HemE"/>
</dbReference>
<dbReference type="InterPro" id="IPR027417">
    <property type="entry name" value="P-loop_NTPase"/>
</dbReference>
<proteinExistence type="inferred from homology"/>
<dbReference type="CDD" id="cd01128">
    <property type="entry name" value="rho_factor_C"/>
    <property type="match status" value="1"/>
</dbReference>
<dbReference type="GO" id="GO:0008186">
    <property type="term" value="F:ATP-dependent activity, acting on RNA"/>
    <property type="evidence" value="ECO:0007669"/>
    <property type="project" value="InterPro"/>
</dbReference>
<evidence type="ECO:0000313" key="19">
    <source>
        <dbReference type="EMBL" id="EFN87613.1"/>
    </source>
</evidence>
<evidence type="ECO:0000256" key="5">
    <source>
        <dbReference type="ARBA" id="ARBA00014308"/>
    </source>
</evidence>
<comment type="similarity">
    <text evidence="3">Belongs to the uroporphyrinogen decarboxylase family.</text>
</comment>
<dbReference type="SMART" id="SM00357">
    <property type="entry name" value="CSP"/>
    <property type="match status" value="1"/>
</dbReference>
<evidence type="ECO:0000256" key="4">
    <source>
        <dbReference type="ARBA" id="ARBA00012288"/>
    </source>
</evidence>
<evidence type="ECO:0000259" key="18">
    <source>
        <dbReference type="PROSITE" id="PS51856"/>
    </source>
</evidence>
<evidence type="ECO:0000256" key="8">
    <source>
        <dbReference type="ARBA" id="ARBA00022793"/>
    </source>
</evidence>
<dbReference type="Gene3D" id="2.40.50.140">
    <property type="entry name" value="Nucleic acid-binding proteins"/>
    <property type="match status" value="1"/>
</dbReference>
<dbReference type="Proteomes" id="UP000008237">
    <property type="component" value="Unassembled WGS sequence"/>
</dbReference>
<organism evidence="20">
    <name type="scientific">Harpegnathos saltator</name>
    <name type="common">Jerdon's jumping ant</name>
    <dbReference type="NCBI Taxonomy" id="610380"/>
    <lineage>
        <taxon>Eukaryota</taxon>
        <taxon>Metazoa</taxon>
        <taxon>Ecdysozoa</taxon>
        <taxon>Arthropoda</taxon>
        <taxon>Hexapoda</taxon>
        <taxon>Insecta</taxon>
        <taxon>Pterygota</taxon>
        <taxon>Neoptera</taxon>
        <taxon>Endopterygota</taxon>
        <taxon>Hymenoptera</taxon>
        <taxon>Apocrita</taxon>
        <taxon>Aculeata</taxon>
        <taxon>Formicoidea</taxon>
        <taxon>Formicidae</taxon>
        <taxon>Ponerinae</taxon>
        <taxon>Ponerini</taxon>
        <taxon>Harpegnathos</taxon>
    </lineage>
</organism>
<keyword evidence="14" id="KW-0804">Transcription</keyword>
<evidence type="ECO:0000256" key="3">
    <source>
        <dbReference type="ARBA" id="ARBA00009935"/>
    </source>
</evidence>
<protein>
    <recommendedName>
        <fullName evidence="5">Uroporphyrinogen decarboxylase</fullName>
        <ecNumber evidence="4">4.1.1.37</ecNumber>
    </recommendedName>
</protein>
<dbReference type="InterPro" id="IPR038071">
    <property type="entry name" value="UROD/MetE-like_sf"/>
</dbReference>
<dbReference type="InParanoid" id="E2B9L8"/>
<dbReference type="Gene3D" id="3.40.50.300">
    <property type="entry name" value="P-loop containing nucleotide triphosphate hydrolases"/>
    <property type="match status" value="1"/>
</dbReference>
<keyword evidence="6" id="KW-0806">Transcription termination</keyword>
<dbReference type="GO" id="GO:0004386">
    <property type="term" value="F:helicase activity"/>
    <property type="evidence" value="ECO:0007669"/>
    <property type="project" value="UniProtKB-KW"/>
</dbReference>
<gene>
    <name evidence="19" type="ORF">EAI_13368</name>
</gene>
<evidence type="ECO:0000313" key="20">
    <source>
        <dbReference type="Proteomes" id="UP000008237"/>
    </source>
</evidence>
<dbReference type="CDD" id="cd04459">
    <property type="entry name" value="Rho_CSD"/>
    <property type="match status" value="1"/>
</dbReference>
<keyword evidence="10" id="KW-0347">Helicase</keyword>
<dbReference type="Gene3D" id="1.10.720.10">
    <property type="match status" value="1"/>
</dbReference>
<comment type="pathway">
    <text evidence="1">Porphyrin-containing compound metabolism; protoporphyrin-IX biosynthesis; coproporphyrinogen-III from 5-aminolevulinate: step 4/4.</text>
</comment>
<evidence type="ECO:0000256" key="2">
    <source>
        <dbReference type="ARBA" id="ARBA00008936"/>
    </source>
</evidence>
<dbReference type="GO" id="GO:0005524">
    <property type="term" value="F:ATP binding"/>
    <property type="evidence" value="ECO:0007669"/>
    <property type="project" value="UniProtKB-KW"/>
</dbReference>
<evidence type="ECO:0000256" key="10">
    <source>
        <dbReference type="ARBA" id="ARBA00022806"/>
    </source>
</evidence>
<dbReference type="InterPro" id="IPR036269">
    <property type="entry name" value="Rho_N_sf"/>
</dbReference>
<dbReference type="NCBIfam" id="TIGR00767">
    <property type="entry name" value="rho"/>
    <property type="match status" value="1"/>
</dbReference>
<dbReference type="FunFam" id="2.40.50.140:FF:000010">
    <property type="entry name" value="Transcription termination factor Rho"/>
    <property type="match status" value="1"/>
</dbReference>
<dbReference type="STRING" id="610380.E2B9L8"/>
<dbReference type="InterPro" id="IPR041703">
    <property type="entry name" value="Rho_factor_ATP-bd"/>
</dbReference>
<dbReference type="Pfam" id="PF07497">
    <property type="entry name" value="Rho_RNA_bind"/>
    <property type="match status" value="1"/>
</dbReference>
<dbReference type="InterPro" id="IPR004665">
    <property type="entry name" value="Term_rho"/>
</dbReference>
<comment type="similarity">
    <text evidence="2">Belongs to the ATPase alpha/beta chains family.</text>
</comment>
<dbReference type="SMART" id="SM00382">
    <property type="entry name" value="AAA"/>
    <property type="match status" value="1"/>
</dbReference>
<dbReference type="GO" id="GO:0006782">
    <property type="term" value="P:protoporphyrinogen IX biosynthetic process"/>
    <property type="evidence" value="ECO:0007669"/>
    <property type="project" value="UniProtKB-UniPathway"/>
</dbReference>
<dbReference type="SUPFAM" id="SSF52540">
    <property type="entry name" value="P-loop containing nucleoside triphosphate hydrolases"/>
    <property type="match status" value="1"/>
</dbReference>
<dbReference type="EMBL" id="GL446566">
    <property type="protein sequence ID" value="EFN87613.1"/>
    <property type="molecule type" value="Genomic_DNA"/>
</dbReference>
<keyword evidence="7" id="KW-0547">Nucleotide-binding</keyword>
<dbReference type="InterPro" id="IPR011112">
    <property type="entry name" value="Rho-like_N"/>
</dbReference>
<dbReference type="UniPathway" id="UPA00251">
    <property type="reaction ID" value="UER00321"/>
</dbReference>
<keyword evidence="12" id="KW-0694">RNA-binding</keyword>
<dbReference type="HAMAP" id="MF_01884">
    <property type="entry name" value="Rho"/>
    <property type="match status" value="1"/>
</dbReference>
<dbReference type="NCBIfam" id="TIGR01464">
    <property type="entry name" value="hemE"/>
    <property type="match status" value="1"/>
</dbReference>
<dbReference type="InterPro" id="IPR000194">
    <property type="entry name" value="ATPase_F1/V1/A1_a/bsu_nucl-bd"/>
</dbReference>
<dbReference type="SUPFAM" id="SSF68912">
    <property type="entry name" value="Rho N-terminal domain-like"/>
    <property type="match status" value="1"/>
</dbReference>
<dbReference type="InterPro" id="IPR003593">
    <property type="entry name" value="AAA+_ATPase"/>
</dbReference>
<dbReference type="Pfam" id="PF07498">
    <property type="entry name" value="Rho_N"/>
    <property type="match status" value="1"/>
</dbReference>
<dbReference type="Pfam" id="PF00006">
    <property type="entry name" value="ATP-synt_ab"/>
    <property type="match status" value="1"/>
</dbReference>
<evidence type="ECO:0000256" key="15">
    <source>
        <dbReference type="ARBA" id="ARBA00023239"/>
    </source>
</evidence>
<evidence type="ECO:0000256" key="11">
    <source>
        <dbReference type="ARBA" id="ARBA00022840"/>
    </source>
</evidence>
<dbReference type="GO" id="GO:0003723">
    <property type="term" value="F:RNA binding"/>
    <property type="evidence" value="ECO:0007669"/>
    <property type="project" value="UniProtKB-KW"/>
</dbReference>